<dbReference type="AlphaFoldDB" id="F7ZLL4"/>
<dbReference type="PANTHER" id="PTHR30136:SF24">
    <property type="entry name" value="HTH-TYPE TRANSCRIPTIONAL REPRESSOR ALLR"/>
    <property type="match status" value="1"/>
</dbReference>
<organism evidence="6 7">
    <name type="scientific">Roseobacter litoralis (strain ATCC 49566 / DSM 6996 / JCM 21268 / NBRC 15278 / OCh 149)</name>
    <dbReference type="NCBI Taxonomy" id="391595"/>
    <lineage>
        <taxon>Bacteria</taxon>
        <taxon>Pseudomonadati</taxon>
        <taxon>Pseudomonadota</taxon>
        <taxon>Alphaproteobacteria</taxon>
        <taxon>Rhodobacterales</taxon>
        <taxon>Roseobacteraceae</taxon>
        <taxon>Roseobacter</taxon>
    </lineage>
</organism>
<dbReference type="KEGG" id="rli:RLO149_c020890"/>
<dbReference type="Proteomes" id="UP000001353">
    <property type="component" value="Chromosome"/>
</dbReference>
<keyword evidence="1" id="KW-0805">Transcription regulation</keyword>
<dbReference type="SMART" id="SM00346">
    <property type="entry name" value="HTH_ICLR"/>
    <property type="match status" value="1"/>
</dbReference>
<dbReference type="SUPFAM" id="SSF55781">
    <property type="entry name" value="GAF domain-like"/>
    <property type="match status" value="1"/>
</dbReference>
<keyword evidence="2" id="KW-0238">DNA-binding</keyword>
<evidence type="ECO:0000259" key="5">
    <source>
        <dbReference type="PROSITE" id="PS51078"/>
    </source>
</evidence>
<dbReference type="GO" id="GO:0003677">
    <property type="term" value="F:DNA binding"/>
    <property type="evidence" value="ECO:0007669"/>
    <property type="project" value="UniProtKB-KW"/>
</dbReference>
<dbReference type="GO" id="GO:0003700">
    <property type="term" value="F:DNA-binding transcription factor activity"/>
    <property type="evidence" value="ECO:0007669"/>
    <property type="project" value="TreeGrafter"/>
</dbReference>
<sequence>MAGRGLTAVEVQKATGLPRPTCYRLLQTLAENRLIDDPERSSRYVIGERLIGIALLGQSDIDVRRVCAPVLREAALNLEDSVFLARLRSSDVEIIHVETPSNSTRGFIHPGFGVRPMHACSCSKAIAAFAKESFQENILSGMFNVYTPHTKTMRAQLETEFAAIVQQGYAECHEEIDIGVSSVAAPVLVGKIGTTFSVGAVGPVRRFTKQYRKRLGEDLIAISAKLGAAIQLCAVSQDRIAEMPGPTEPQQKAKQLPNHH</sequence>
<dbReference type="eggNOG" id="COG1414">
    <property type="taxonomic scope" value="Bacteria"/>
</dbReference>
<evidence type="ECO:0000259" key="4">
    <source>
        <dbReference type="PROSITE" id="PS51077"/>
    </source>
</evidence>
<protein>
    <submittedName>
        <fullName evidence="6">HTH-type transcriptional regulator, IclR family</fullName>
    </submittedName>
</protein>
<gene>
    <name evidence="6" type="ordered locus">RLO149_c020890</name>
</gene>
<proteinExistence type="predicted"/>
<dbReference type="Gene3D" id="1.10.10.10">
    <property type="entry name" value="Winged helix-like DNA-binding domain superfamily/Winged helix DNA-binding domain"/>
    <property type="match status" value="1"/>
</dbReference>
<dbReference type="SUPFAM" id="SSF46785">
    <property type="entry name" value="Winged helix' DNA-binding domain"/>
    <property type="match status" value="1"/>
</dbReference>
<dbReference type="STRING" id="391595.RLO149_c020890"/>
<feature type="domain" description="IclR-ED" evidence="5">
    <location>
        <begin position="49"/>
        <end position="232"/>
    </location>
</feature>
<dbReference type="Pfam" id="PF01614">
    <property type="entry name" value="IclR_C"/>
    <property type="match status" value="1"/>
</dbReference>
<dbReference type="EMBL" id="CP002623">
    <property type="protein sequence ID" value="AEI94065.1"/>
    <property type="molecule type" value="Genomic_DNA"/>
</dbReference>
<feature type="domain" description="HTH iclR-type" evidence="4">
    <location>
        <begin position="1"/>
        <end position="48"/>
    </location>
</feature>
<dbReference type="PROSITE" id="PS51077">
    <property type="entry name" value="HTH_ICLR"/>
    <property type="match status" value="1"/>
</dbReference>
<accession>F7ZLL4</accession>
<dbReference type="Pfam" id="PF09339">
    <property type="entry name" value="HTH_IclR"/>
    <property type="match status" value="1"/>
</dbReference>
<name>F7ZLL4_ROSLO</name>
<dbReference type="PROSITE" id="PS51078">
    <property type="entry name" value="ICLR_ED"/>
    <property type="match status" value="1"/>
</dbReference>
<evidence type="ECO:0000313" key="7">
    <source>
        <dbReference type="Proteomes" id="UP000001353"/>
    </source>
</evidence>
<dbReference type="InterPro" id="IPR014757">
    <property type="entry name" value="Tscrpt_reg_IclR_C"/>
</dbReference>
<evidence type="ECO:0000313" key="6">
    <source>
        <dbReference type="EMBL" id="AEI94065.1"/>
    </source>
</evidence>
<dbReference type="InterPro" id="IPR029016">
    <property type="entry name" value="GAF-like_dom_sf"/>
</dbReference>
<dbReference type="InterPro" id="IPR036388">
    <property type="entry name" value="WH-like_DNA-bd_sf"/>
</dbReference>
<dbReference type="GO" id="GO:0045892">
    <property type="term" value="P:negative regulation of DNA-templated transcription"/>
    <property type="evidence" value="ECO:0007669"/>
    <property type="project" value="TreeGrafter"/>
</dbReference>
<evidence type="ECO:0000256" key="3">
    <source>
        <dbReference type="ARBA" id="ARBA00023163"/>
    </source>
</evidence>
<evidence type="ECO:0000256" key="2">
    <source>
        <dbReference type="ARBA" id="ARBA00023125"/>
    </source>
</evidence>
<dbReference type="InterPro" id="IPR036390">
    <property type="entry name" value="WH_DNA-bd_sf"/>
</dbReference>
<dbReference type="Gene3D" id="3.30.450.40">
    <property type="match status" value="1"/>
</dbReference>
<reference evidence="6 7" key="1">
    <citation type="journal article" date="2011" name="BMC Genomics">
        <title>Comparative genome analysis and genome-guided physiological analysis of Roseobacter litoralis.</title>
        <authorList>
            <person name="Kalhoefer D."/>
            <person name="Thole S."/>
            <person name="Voget S."/>
            <person name="Lehmann R."/>
            <person name="Liesegang H."/>
            <person name="Wollher A."/>
            <person name="Daniel R."/>
            <person name="Simon M."/>
            <person name="Brinkhoff T."/>
        </authorList>
    </citation>
    <scope>NUCLEOTIDE SEQUENCE [LARGE SCALE GENOMIC DNA]</scope>
    <source>
        <strain evidence="7">ATCC 49566 / DSM 6996 / JCM 21268 / NBRC 15278 / OCh 149</strain>
    </source>
</reference>
<dbReference type="PANTHER" id="PTHR30136">
    <property type="entry name" value="HELIX-TURN-HELIX TRANSCRIPTIONAL REGULATOR, ICLR FAMILY"/>
    <property type="match status" value="1"/>
</dbReference>
<dbReference type="InterPro" id="IPR005471">
    <property type="entry name" value="Tscrpt_reg_IclR_N"/>
</dbReference>
<dbReference type="HOGENOM" id="CLU_062618_4_3_5"/>
<keyword evidence="7" id="KW-1185">Reference proteome</keyword>
<keyword evidence="3" id="KW-0804">Transcription</keyword>
<evidence type="ECO:0000256" key="1">
    <source>
        <dbReference type="ARBA" id="ARBA00023015"/>
    </source>
</evidence>
<dbReference type="InterPro" id="IPR050707">
    <property type="entry name" value="HTH_MetabolicPath_Reg"/>
</dbReference>